<dbReference type="RefSeq" id="WP_244562176.1">
    <property type="nucleotide sequence ID" value="NZ_LT670844.1"/>
</dbReference>
<gene>
    <name evidence="2" type="ORF">SAMN05444159_0469</name>
</gene>
<accession>A0A1M6IUT4</accession>
<sequence>MSDEIEFCRTVGITMAKTGSKSAPRGPEWSAESAAGRTKSDQRRAKTGQFVISRARFEAVMQAAEQSGLLSEKSGRIGGRVSPALVKQAKRQTGIETDTDLIEFALATVALEDTFAETFKRSRGKADPELKLGF</sequence>
<dbReference type="AlphaFoldDB" id="A0A1M6IUT4"/>
<evidence type="ECO:0000256" key="1">
    <source>
        <dbReference type="SAM" id="MobiDB-lite"/>
    </source>
</evidence>
<feature type="region of interest" description="Disordered" evidence="1">
    <location>
        <begin position="16"/>
        <end position="45"/>
    </location>
</feature>
<organism evidence="2 3">
    <name type="scientific">Bradyrhizobium lablabi</name>
    <dbReference type="NCBI Taxonomy" id="722472"/>
    <lineage>
        <taxon>Bacteria</taxon>
        <taxon>Pseudomonadati</taxon>
        <taxon>Pseudomonadota</taxon>
        <taxon>Alphaproteobacteria</taxon>
        <taxon>Hyphomicrobiales</taxon>
        <taxon>Nitrobacteraceae</taxon>
        <taxon>Bradyrhizobium</taxon>
    </lineage>
</organism>
<protein>
    <submittedName>
        <fullName evidence="2">Uncharacterized protein</fullName>
    </submittedName>
</protein>
<dbReference type="Proteomes" id="UP000189935">
    <property type="component" value="Chromosome I"/>
</dbReference>
<dbReference type="EMBL" id="LT670844">
    <property type="protein sequence ID" value="SHJ38184.1"/>
    <property type="molecule type" value="Genomic_DNA"/>
</dbReference>
<reference evidence="2 3" key="1">
    <citation type="submission" date="2016-11" db="EMBL/GenBank/DDBJ databases">
        <authorList>
            <person name="Jaros S."/>
            <person name="Januszkiewicz K."/>
            <person name="Wedrychowicz H."/>
        </authorList>
    </citation>
    <scope>NUCLEOTIDE SEQUENCE [LARGE SCALE GENOMIC DNA]</scope>
    <source>
        <strain evidence="2 3">GAS499</strain>
    </source>
</reference>
<name>A0A1M6IUT4_9BRAD</name>
<evidence type="ECO:0000313" key="3">
    <source>
        <dbReference type="Proteomes" id="UP000189935"/>
    </source>
</evidence>
<proteinExistence type="predicted"/>
<evidence type="ECO:0000313" key="2">
    <source>
        <dbReference type="EMBL" id="SHJ38184.1"/>
    </source>
</evidence>